<dbReference type="EMBL" id="CP016364">
    <property type="protein sequence ID" value="APG46938.1"/>
    <property type="molecule type" value="Genomic_DNA"/>
</dbReference>
<dbReference type="Proteomes" id="UP000183859">
    <property type="component" value="Chromosome"/>
</dbReference>
<evidence type="ECO:0000313" key="1">
    <source>
        <dbReference type="EMBL" id="APG46938.1"/>
    </source>
</evidence>
<dbReference type="KEGG" id="php:PhaeoP97_01518"/>
<dbReference type="AlphaFoldDB" id="A0A1L3I496"/>
<sequence>MTKQEIALELKAHGVTLIACQIKKAPKVDLATMLEKAKKLSVVALPKKARVLPDRVIVEPATDLSNVKPTRDALDCGQPAQVPCRPFAGCAPLARSRDNVARGPQIHARRFAVHVLLVREGLLRLAYKQAETFDLGAPKFCVRWGILAGGVNELQAFSWHLRCPIL</sequence>
<accession>A0A1L3I496</accession>
<evidence type="ECO:0000313" key="2">
    <source>
        <dbReference type="Proteomes" id="UP000183859"/>
    </source>
</evidence>
<gene>
    <name evidence="1" type="ORF">PhaeoP97_01518</name>
</gene>
<dbReference type="RefSeq" id="WP_157891237.1">
    <property type="nucleotide sequence ID" value="NZ_CP016364.1"/>
</dbReference>
<reference evidence="2" key="1">
    <citation type="submission" date="2016-07" db="EMBL/GenBank/DDBJ databases">
        <title>Phaeobacter portensis sp. nov., a tropodithietic acid producing bacterium isolated from a German harbor.</title>
        <authorList>
            <person name="Freese H.M."/>
            <person name="Bunk B."/>
            <person name="Breider S."/>
            <person name="Brinkhoff T."/>
        </authorList>
    </citation>
    <scope>NUCLEOTIDE SEQUENCE [LARGE SCALE GENOMIC DNA]</scope>
    <source>
        <strain evidence="2">P97</strain>
    </source>
</reference>
<protein>
    <submittedName>
        <fullName evidence="1">Uncharacterized protein</fullName>
    </submittedName>
</protein>
<keyword evidence="2" id="KW-1185">Reference proteome</keyword>
<name>A0A1L3I496_9RHOB</name>
<proteinExistence type="predicted"/>
<organism evidence="1 2">
    <name type="scientific">Phaeobacter porticola</name>
    <dbReference type="NCBI Taxonomy" id="1844006"/>
    <lineage>
        <taxon>Bacteria</taxon>
        <taxon>Pseudomonadati</taxon>
        <taxon>Pseudomonadota</taxon>
        <taxon>Alphaproteobacteria</taxon>
        <taxon>Rhodobacterales</taxon>
        <taxon>Roseobacteraceae</taxon>
        <taxon>Phaeobacter</taxon>
    </lineage>
</organism>